<dbReference type="PANTHER" id="PTHR33343">
    <property type="entry name" value="54S RIBOSOMAL PROTEIN BL35M"/>
    <property type="match status" value="1"/>
</dbReference>
<dbReference type="PANTHER" id="PTHR33343:SF1">
    <property type="entry name" value="LARGE RIBOSOMAL SUBUNIT PROTEIN BL35M"/>
    <property type="match status" value="1"/>
</dbReference>
<dbReference type="PRINTS" id="PR00064">
    <property type="entry name" value="RIBOSOMALL35"/>
</dbReference>
<dbReference type="GO" id="GO:0015934">
    <property type="term" value="C:large ribosomal subunit"/>
    <property type="evidence" value="ECO:0007669"/>
    <property type="project" value="TreeGrafter"/>
</dbReference>
<keyword evidence="2 4" id="KW-0689">Ribosomal protein</keyword>
<dbReference type="InterPro" id="IPR018265">
    <property type="entry name" value="Ribosomal_bL35_CS"/>
</dbReference>
<dbReference type="Gene3D" id="4.10.410.60">
    <property type="match status" value="1"/>
</dbReference>
<evidence type="ECO:0000313" key="5">
    <source>
        <dbReference type="EMBL" id="QCI05551.1"/>
    </source>
</evidence>
<dbReference type="GO" id="GO:0003735">
    <property type="term" value="F:structural constituent of ribosome"/>
    <property type="evidence" value="ECO:0007669"/>
    <property type="project" value="InterPro"/>
</dbReference>
<dbReference type="Pfam" id="PF01632">
    <property type="entry name" value="Ribosomal_L35p"/>
    <property type="match status" value="1"/>
</dbReference>
<dbReference type="FunFam" id="4.10.410.60:FF:000001">
    <property type="entry name" value="50S ribosomal protein L35"/>
    <property type="match status" value="1"/>
</dbReference>
<keyword evidence="3 4" id="KW-0687">Ribonucleoprotein</keyword>
<dbReference type="InterPro" id="IPR037229">
    <property type="entry name" value="Ribosomal_bL35_sf"/>
</dbReference>
<evidence type="ECO:0000256" key="1">
    <source>
        <dbReference type="ARBA" id="ARBA00006598"/>
    </source>
</evidence>
<dbReference type="InterPro" id="IPR001706">
    <property type="entry name" value="Ribosomal_bL35"/>
</dbReference>
<protein>
    <recommendedName>
        <fullName evidence="4">50S ribosomal protein L35</fullName>
    </recommendedName>
</protein>
<accession>A0A4D6WS27</accession>
<evidence type="ECO:0000256" key="2">
    <source>
        <dbReference type="ARBA" id="ARBA00022980"/>
    </source>
</evidence>
<name>A0A4D6WS27_9FLOR</name>
<evidence type="ECO:0000256" key="4">
    <source>
        <dbReference type="RuleBase" id="RU000568"/>
    </source>
</evidence>
<reference evidence="5" key="1">
    <citation type="journal article" date="2019" name="Mol. Phylogenet. Evol.">
        <title>Morphological evolution and classification of the red algal order Ceramiales inferred using plastid phylogenomics.</title>
        <authorList>
            <person name="Diaz-Tapia P."/>
            <person name="Pasella M.M."/>
            <person name="Verbruggen H."/>
            <person name="Maggs C.A."/>
        </authorList>
    </citation>
    <scope>NUCLEOTIDE SEQUENCE</scope>
    <source>
        <strain evidence="5">PD2952</strain>
    </source>
</reference>
<gene>
    <name evidence="5" type="primary">rpl35</name>
</gene>
<dbReference type="AlphaFoldDB" id="A0A4D6WS27"/>
<sequence>MYKLKTNRSIKKRFKITSRGKFLRHKASHSHLLEKKGSKLKQKQRKCVVVMKQDIQNFCYGLPYD</sequence>
<dbReference type="NCBIfam" id="TIGR00001">
    <property type="entry name" value="rpmI_bact"/>
    <property type="match status" value="1"/>
</dbReference>
<dbReference type="InterPro" id="IPR021137">
    <property type="entry name" value="Ribosomal_bL35-like"/>
</dbReference>
<geneLocation type="plastid" evidence="5"/>
<evidence type="ECO:0000256" key="3">
    <source>
        <dbReference type="ARBA" id="ARBA00023274"/>
    </source>
</evidence>
<dbReference type="GO" id="GO:0006412">
    <property type="term" value="P:translation"/>
    <property type="evidence" value="ECO:0007669"/>
    <property type="project" value="InterPro"/>
</dbReference>
<keyword evidence="5" id="KW-0934">Plastid</keyword>
<dbReference type="PROSITE" id="PS00936">
    <property type="entry name" value="RIBOSOMAL_L35"/>
    <property type="match status" value="1"/>
</dbReference>
<dbReference type="SUPFAM" id="SSF143034">
    <property type="entry name" value="L35p-like"/>
    <property type="match status" value="1"/>
</dbReference>
<dbReference type="EMBL" id="MK814632">
    <property type="protein sequence ID" value="QCI05551.1"/>
    <property type="molecule type" value="Genomic_DNA"/>
</dbReference>
<reference evidence="5" key="2">
    <citation type="submission" date="2019-04" db="EMBL/GenBank/DDBJ databases">
        <authorList>
            <person name="Pasella M."/>
        </authorList>
    </citation>
    <scope>NUCLEOTIDE SEQUENCE</scope>
    <source>
        <strain evidence="5">PD2952</strain>
    </source>
</reference>
<organism evidence="5">
    <name type="scientific">Crouania attenuata</name>
    <dbReference type="NCBI Taxonomy" id="42002"/>
    <lineage>
        <taxon>Eukaryota</taxon>
        <taxon>Rhodophyta</taxon>
        <taxon>Florideophyceae</taxon>
        <taxon>Rhodymeniophycidae</taxon>
        <taxon>Ceramiales</taxon>
        <taxon>Callithamniaceae</taxon>
        <taxon>Crouania</taxon>
    </lineage>
</organism>
<dbReference type="HAMAP" id="MF_00514">
    <property type="entry name" value="Ribosomal_bL35"/>
    <property type="match status" value="1"/>
</dbReference>
<proteinExistence type="inferred from homology"/>
<comment type="similarity">
    <text evidence="1 4">Belongs to the bacterial ribosomal protein bL35 family.</text>
</comment>